<dbReference type="InterPro" id="IPR018117">
    <property type="entry name" value="C5_DNA_meth_AS"/>
</dbReference>
<dbReference type="PROSITE" id="PS51679">
    <property type="entry name" value="SAM_MT_C5"/>
    <property type="match status" value="1"/>
</dbReference>
<dbReference type="RefSeq" id="WP_049741530.1">
    <property type="nucleotide sequence ID" value="NZ_BJON01000020.1"/>
</dbReference>
<dbReference type="PROSITE" id="PS00094">
    <property type="entry name" value="C5_MTASE_1"/>
    <property type="match status" value="1"/>
</dbReference>
<dbReference type="GO" id="GO:0009307">
    <property type="term" value="P:DNA restriction-modification system"/>
    <property type="evidence" value="ECO:0007669"/>
    <property type="project" value="UniProtKB-KW"/>
</dbReference>
<dbReference type="Gene3D" id="3.40.50.150">
    <property type="entry name" value="Vaccinia Virus protein VP39"/>
    <property type="match status" value="1"/>
</dbReference>
<evidence type="ECO:0000313" key="8">
    <source>
        <dbReference type="EMBL" id="GED71205.1"/>
    </source>
</evidence>
<evidence type="ECO:0000256" key="5">
    <source>
        <dbReference type="PROSITE-ProRule" id="PRU01016"/>
    </source>
</evidence>
<dbReference type="OrthoDB" id="9813719at2"/>
<gene>
    <name evidence="9" type="ORF">ADS79_26950</name>
    <name evidence="8" type="ORF">BRE01_49070</name>
</gene>
<dbReference type="EMBL" id="BJON01000020">
    <property type="protein sequence ID" value="GED71205.1"/>
    <property type="molecule type" value="Genomic_DNA"/>
</dbReference>
<evidence type="ECO:0000313" key="10">
    <source>
        <dbReference type="Proteomes" id="UP000036834"/>
    </source>
</evidence>
<evidence type="ECO:0000256" key="6">
    <source>
        <dbReference type="RuleBase" id="RU000416"/>
    </source>
</evidence>
<evidence type="ECO:0000256" key="2">
    <source>
        <dbReference type="ARBA" id="ARBA00022679"/>
    </source>
</evidence>
<dbReference type="PANTHER" id="PTHR46098:SF1">
    <property type="entry name" value="TRNA (CYTOSINE(38)-C(5))-METHYLTRANSFERASE"/>
    <property type="match status" value="1"/>
</dbReference>
<dbReference type="Proteomes" id="UP000036834">
    <property type="component" value="Unassembled WGS sequence"/>
</dbReference>
<dbReference type="EMBL" id="LGIQ01000011">
    <property type="protein sequence ID" value="KNB69507.1"/>
    <property type="molecule type" value="Genomic_DNA"/>
</dbReference>
<reference evidence="9" key="2">
    <citation type="submission" date="2015-07" db="EMBL/GenBank/DDBJ databases">
        <title>MeaNS - Measles Nucleotide Surveillance Program.</title>
        <authorList>
            <person name="Tran T."/>
            <person name="Druce J."/>
        </authorList>
    </citation>
    <scope>NUCLEOTIDE SEQUENCE</scope>
    <source>
        <strain evidence="9">DSM 9887</strain>
    </source>
</reference>
<dbReference type="PANTHER" id="PTHR46098">
    <property type="entry name" value="TRNA (CYTOSINE(38)-C(5))-METHYLTRANSFERASE"/>
    <property type="match status" value="1"/>
</dbReference>
<dbReference type="REBASE" id="128621">
    <property type="entry name" value="M1.Bre1206ORF26950P"/>
</dbReference>
<dbReference type="Proteomes" id="UP000319578">
    <property type="component" value="Unassembled WGS sequence"/>
</dbReference>
<dbReference type="NCBIfam" id="TIGR00675">
    <property type="entry name" value="dcm"/>
    <property type="match status" value="1"/>
</dbReference>
<proteinExistence type="inferred from homology"/>
<comment type="caution">
    <text evidence="9">The sequence shown here is derived from an EMBL/GenBank/DDBJ whole genome shotgun (WGS) entry which is preliminary data.</text>
</comment>
<reference evidence="8 11" key="3">
    <citation type="submission" date="2019-06" db="EMBL/GenBank/DDBJ databases">
        <title>Whole genome shotgun sequence of Brevibacillus reuszeri NBRC 15719.</title>
        <authorList>
            <person name="Hosoyama A."/>
            <person name="Uohara A."/>
            <person name="Ohji S."/>
            <person name="Ichikawa N."/>
        </authorList>
    </citation>
    <scope>NUCLEOTIDE SEQUENCE [LARGE SCALE GENOMIC DNA]</scope>
    <source>
        <strain evidence="8 11">NBRC 15719</strain>
    </source>
</reference>
<dbReference type="EC" id="2.1.1.37" evidence="7"/>
<feature type="active site" evidence="5">
    <location>
        <position position="80"/>
    </location>
</feature>
<evidence type="ECO:0000313" key="9">
    <source>
        <dbReference type="EMBL" id="KNB69507.1"/>
    </source>
</evidence>
<keyword evidence="4" id="KW-0680">Restriction system</keyword>
<evidence type="ECO:0000256" key="7">
    <source>
        <dbReference type="RuleBase" id="RU000417"/>
    </source>
</evidence>
<protein>
    <recommendedName>
        <fullName evidence="7">Cytosine-specific methyltransferase</fullName>
        <ecNumber evidence="7">2.1.1.37</ecNumber>
    </recommendedName>
</protein>
<keyword evidence="1 5" id="KW-0489">Methyltransferase</keyword>
<dbReference type="GO" id="GO:0003886">
    <property type="term" value="F:DNA (cytosine-5-)-methyltransferase activity"/>
    <property type="evidence" value="ECO:0007669"/>
    <property type="project" value="UniProtKB-EC"/>
</dbReference>
<dbReference type="STRING" id="54915.ADS79_26950"/>
<keyword evidence="11" id="KW-1185">Reference proteome</keyword>
<evidence type="ECO:0000256" key="4">
    <source>
        <dbReference type="ARBA" id="ARBA00022747"/>
    </source>
</evidence>
<dbReference type="SUPFAM" id="SSF53335">
    <property type="entry name" value="S-adenosyl-L-methionine-dependent methyltransferases"/>
    <property type="match status" value="1"/>
</dbReference>
<organism evidence="9 10">
    <name type="scientific">Brevibacillus reuszeri</name>
    <dbReference type="NCBI Taxonomy" id="54915"/>
    <lineage>
        <taxon>Bacteria</taxon>
        <taxon>Bacillati</taxon>
        <taxon>Bacillota</taxon>
        <taxon>Bacilli</taxon>
        <taxon>Bacillales</taxon>
        <taxon>Paenibacillaceae</taxon>
        <taxon>Brevibacillus</taxon>
    </lineage>
</organism>
<keyword evidence="3 5" id="KW-0949">S-adenosyl-L-methionine</keyword>
<dbReference type="PATRIC" id="fig|54915.3.peg.4570"/>
<dbReference type="GO" id="GO:0032259">
    <property type="term" value="P:methylation"/>
    <property type="evidence" value="ECO:0007669"/>
    <property type="project" value="UniProtKB-KW"/>
</dbReference>
<name>A0A0K9YLH3_9BACL</name>
<evidence type="ECO:0000313" key="11">
    <source>
        <dbReference type="Proteomes" id="UP000319578"/>
    </source>
</evidence>
<sequence length="314" mass="35202">MRMLSLFAGIGGIDLAAHWAGIETVAFCEIEPFCQQVLQKHWPGVPIFDDVRTINKQQLIEEGVIGDERAIDIICGGYPCQPFSNSGQRLGEEDDRHLWPEMLRLIRELRPTWVLGENVDGHVTLGLDTVLADMDKAGYTARAFVIPAAAVGAPHQRKRVFVVGYSKRSRRSWEPRRGTEQITADGHIELEEGVLADAKCLRQSRQRKPIKSLYKTPNREGETSGTIDVRFRSKWSIKSRVGGDLNGLSDWLDRLKWPAAKGEEQHDWEPPRVISGLESKVREARLKALGNAVNPAQVFPVLWGIKQISLQANA</sequence>
<dbReference type="InterPro" id="IPR029063">
    <property type="entry name" value="SAM-dependent_MTases_sf"/>
</dbReference>
<dbReference type="AlphaFoldDB" id="A0A0K9YLH3"/>
<dbReference type="PRINTS" id="PR00105">
    <property type="entry name" value="C5METTRFRASE"/>
</dbReference>
<keyword evidence="2 5" id="KW-0808">Transferase</keyword>
<evidence type="ECO:0000256" key="3">
    <source>
        <dbReference type="ARBA" id="ARBA00022691"/>
    </source>
</evidence>
<dbReference type="InterPro" id="IPR050750">
    <property type="entry name" value="C5-MTase"/>
</dbReference>
<dbReference type="InterPro" id="IPR001525">
    <property type="entry name" value="C5_MeTfrase"/>
</dbReference>
<reference evidence="10" key="1">
    <citation type="submission" date="2015-07" db="EMBL/GenBank/DDBJ databases">
        <title>Genome sequencing project for genomic taxonomy and phylogenomics of Bacillus-like bacteria.</title>
        <authorList>
            <person name="Liu B."/>
            <person name="Wang J."/>
            <person name="Zhu Y."/>
            <person name="Liu G."/>
            <person name="Chen Q."/>
            <person name="Chen Z."/>
            <person name="Lan J."/>
            <person name="Che J."/>
            <person name="Ge C."/>
            <person name="Shi H."/>
            <person name="Pan Z."/>
            <person name="Liu X."/>
        </authorList>
    </citation>
    <scope>NUCLEOTIDE SEQUENCE [LARGE SCALE GENOMIC DNA]</scope>
    <source>
        <strain evidence="10">DSM 9887</strain>
    </source>
</reference>
<evidence type="ECO:0000256" key="1">
    <source>
        <dbReference type="ARBA" id="ARBA00022603"/>
    </source>
</evidence>
<accession>A0A0K9YLH3</accession>
<dbReference type="Pfam" id="PF00145">
    <property type="entry name" value="DNA_methylase"/>
    <property type="match status" value="1"/>
</dbReference>
<comment type="catalytic activity">
    <reaction evidence="7">
        <text>a 2'-deoxycytidine in DNA + S-adenosyl-L-methionine = a 5-methyl-2'-deoxycytidine in DNA + S-adenosyl-L-homocysteine + H(+)</text>
        <dbReference type="Rhea" id="RHEA:13681"/>
        <dbReference type="Rhea" id="RHEA-COMP:11369"/>
        <dbReference type="Rhea" id="RHEA-COMP:11370"/>
        <dbReference type="ChEBI" id="CHEBI:15378"/>
        <dbReference type="ChEBI" id="CHEBI:57856"/>
        <dbReference type="ChEBI" id="CHEBI:59789"/>
        <dbReference type="ChEBI" id="CHEBI:85452"/>
        <dbReference type="ChEBI" id="CHEBI:85454"/>
        <dbReference type="EC" id="2.1.1.37"/>
    </reaction>
</comment>
<comment type="similarity">
    <text evidence="5 6">Belongs to the class I-like SAM-binding methyltransferase superfamily. C5-methyltransferase family.</text>
</comment>